<organism evidence="1 2">
    <name type="scientific">Fictibacillus arsenicus</name>
    <dbReference type="NCBI Taxonomy" id="255247"/>
    <lineage>
        <taxon>Bacteria</taxon>
        <taxon>Bacillati</taxon>
        <taxon>Bacillota</taxon>
        <taxon>Bacilli</taxon>
        <taxon>Bacillales</taxon>
        <taxon>Fictibacillaceae</taxon>
        <taxon>Fictibacillus</taxon>
    </lineage>
</organism>
<name>A0A1B1Z277_9BACL</name>
<evidence type="ECO:0000313" key="1">
    <source>
        <dbReference type="EMBL" id="ANX11596.1"/>
    </source>
</evidence>
<dbReference type="AlphaFoldDB" id="A0A1B1Z277"/>
<dbReference type="OrthoDB" id="2858906at2"/>
<sequence length="140" mass="16921">MSMATYIGLNFAVKLNEYYTEDEVEIGYVFSNEENRNVVKQKHFTTPYIYEVSEKGHPIWQMNEFQKIHSPHNYEKSKKTFLYLCHLLKELIPQGDYCEIYICWLGEEDEERENELKINLNNLQIETIDIYEKRLIRIEN</sequence>
<evidence type="ECO:0000313" key="2">
    <source>
        <dbReference type="Proteomes" id="UP000077412"/>
    </source>
</evidence>
<gene>
    <name evidence="1" type="ORF">ABE41_006215</name>
</gene>
<protein>
    <recommendedName>
        <fullName evidence="3">DUF4279 domain-containing protein</fullName>
    </recommendedName>
</protein>
<dbReference type="RefSeq" id="WP_066287601.1">
    <property type="nucleotide sequence ID" value="NZ_CP016761.1"/>
</dbReference>
<proteinExistence type="predicted"/>
<evidence type="ECO:0008006" key="3">
    <source>
        <dbReference type="Google" id="ProtNLM"/>
    </source>
</evidence>
<dbReference type="KEGG" id="far:ABE41_006215"/>
<dbReference type="EMBL" id="CP016761">
    <property type="protein sequence ID" value="ANX11596.1"/>
    <property type="molecule type" value="Genomic_DNA"/>
</dbReference>
<dbReference type="Proteomes" id="UP000077412">
    <property type="component" value="Chromosome"/>
</dbReference>
<reference evidence="1 2" key="1">
    <citation type="submission" date="2016-08" db="EMBL/GenBank/DDBJ databases">
        <title>Complete genome sequence of Fictibacillus arsenicus G25-54, a strain with toxicity to nematodes and a potential arsenic-resistance activity.</title>
        <authorList>
            <person name="Zheng Z."/>
        </authorList>
    </citation>
    <scope>NUCLEOTIDE SEQUENCE [LARGE SCALE GENOMIC DNA]</scope>
    <source>
        <strain evidence="1 2">G25-54</strain>
    </source>
</reference>
<accession>A0A1B1Z277</accession>
<keyword evidence="2" id="KW-1185">Reference proteome</keyword>